<name>V6LY57_9EUKA</name>
<organism evidence="1">
    <name type="scientific">Spironucleus salmonicida</name>
    <dbReference type="NCBI Taxonomy" id="348837"/>
    <lineage>
        <taxon>Eukaryota</taxon>
        <taxon>Metamonada</taxon>
        <taxon>Diplomonadida</taxon>
        <taxon>Hexamitidae</taxon>
        <taxon>Hexamitinae</taxon>
        <taxon>Spironucleus</taxon>
    </lineage>
</organism>
<dbReference type="AlphaFoldDB" id="V6LY57"/>
<reference evidence="1 2" key="1">
    <citation type="journal article" date="2014" name="PLoS Genet.">
        <title>The Genome of Spironucleus salmonicida Highlights a Fish Pathogen Adapted to Fluctuating Environments.</title>
        <authorList>
            <person name="Xu F."/>
            <person name="Jerlstrom-Hultqvist J."/>
            <person name="Einarsson E."/>
            <person name="Astvaldsson A."/>
            <person name="Svard S.G."/>
            <person name="Andersson J.O."/>
        </authorList>
    </citation>
    <scope>NUCLEOTIDE SEQUENCE</scope>
    <source>
        <strain evidence="2">ATCC 50377</strain>
    </source>
</reference>
<evidence type="ECO:0000313" key="1">
    <source>
        <dbReference type="EMBL" id="EST45724.1"/>
    </source>
</evidence>
<dbReference type="SUPFAM" id="SSF52467">
    <property type="entry name" value="DHS-like NAD/FAD-binding domain"/>
    <property type="match status" value="1"/>
</dbReference>
<proteinExistence type="predicted"/>
<dbReference type="InterPro" id="IPR029035">
    <property type="entry name" value="DHS-like_NAD/FAD-binding_dom"/>
</dbReference>
<dbReference type="VEuPathDB" id="GiardiaDB:SS50377_22116"/>
<reference evidence="2" key="2">
    <citation type="submission" date="2020-12" db="EMBL/GenBank/DDBJ databases">
        <title>New Spironucleus salmonicida genome in near-complete chromosomes.</title>
        <authorList>
            <person name="Xu F."/>
            <person name="Kurt Z."/>
            <person name="Jimenez-Gonzalez A."/>
            <person name="Astvaldsson A."/>
            <person name="Andersson J.O."/>
            <person name="Svard S.G."/>
        </authorList>
    </citation>
    <scope>NUCLEOTIDE SEQUENCE</scope>
    <source>
        <strain evidence="2">ATCC 50377</strain>
    </source>
</reference>
<dbReference type="Proteomes" id="UP000018208">
    <property type="component" value="Unassembled WGS sequence"/>
</dbReference>
<sequence length="503" mass="57894">MSKKMDIPADPDLRNEFFSKYAASTIYDAHIIIVYFDEQLSSESGLPSPFNIIRNPNFMEKRLQFAHFTSQKNAIDEFATEQEKSAQKPAQPAIVLYPELYYGLWGTLYNATSDAKPGEFYSQIEDFIEQVCDNFDDLKPANEKLEKEAKIQSNNNVQLMTTQTDGICARFMIDKQRSVSELQGSVKKFVCSKNCSKVPYEFDQGFRFPVKQNNEVEKVILRQGLDPEEGIPKVDTFMEKILNQYSQNIANPPKVRKVVTKKPAPVKKDDKKTKKTKKIILAPETYTKVWAQNFETFDQNVHVLNNKIESAKQTEIQPGCTHPYCPRCQGRLRFNILTTAVIAQAYKTWYVNLCKDMSKILPKEMSEIMTKRHNNFTPNPKGTQGKINTGLKTVILELGYNSTYSKIHQENIKSLVMGKGQTSLIRIGRTEDTLNLDFPNLEQFIQNTTQGADFTIEAQFYPIVMKKVVEGIQLVHRLFQDRSDWIADWDDLKKRTEMYGKKK</sequence>
<accession>V6LY57</accession>
<dbReference type="EMBL" id="AUWU02000002">
    <property type="protein sequence ID" value="KAH0576552.1"/>
    <property type="molecule type" value="Genomic_DNA"/>
</dbReference>
<protein>
    <submittedName>
        <fullName evidence="1">Uncharacterized protein</fullName>
    </submittedName>
</protein>
<dbReference type="EMBL" id="KI546089">
    <property type="protein sequence ID" value="EST45724.1"/>
    <property type="molecule type" value="Genomic_DNA"/>
</dbReference>
<gene>
    <name evidence="1" type="ORF">SS50377_14296</name>
    <name evidence="2" type="ORF">SS50377_22116</name>
</gene>
<evidence type="ECO:0000313" key="3">
    <source>
        <dbReference type="Proteomes" id="UP000018208"/>
    </source>
</evidence>
<keyword evidence="3" id="KW-1185">Reference proteome</keyword>
<evidence type="ECO:0000313" key="2">
    <source>
        <dbReference type="EMBL" id="KAH0576552.1"/>
    </source>
</evidence>